<evidence type="ECO:0000313" key="2">
    <source>
        <dbReference type="EMBL" id="RNA34285.1"/>
    </source>
</evidence>
<organism evidence="2 3">
    <name type="scientific">Brachionus plicatilis</name>
    <name type="common">Marine rotifer</name>
    <name type="synonym">Brachionus muelleri</name>
    <dbReference type="NCBI Taxonomy" id="10195"/>
    <lineage>
        <taxon>Eukaryota</taxon>
        <taxon>Metazoa</taxon>
        <taxon>Spiralia</taxon>
        <taxon>Gnathifera</taxon>
        <taxon>Rotifera</taxon>
        <taxon>Eurotatoria</taxon>
        <taxon>Monogononta</taxon>
        <taxon>Pseudotrocha</taxon>
        <taxon>Ploima</taxon>
        <taxon>Brachionidae</taxon>
        <taxon>Brachionus</taxon>
    </lineage>
</organism>
<feature type="chain" id="PRO_5018050971" evidence="1">
    <location>
        <begin position="29"/>
        <end position="65"/>
    </location>
</feature>
<evidence type="ECO:0000256" key="1">
    <source>
        <dbReference type="SAM" id="SignalP"/>
    </source>
</evidence>
<proteinExistence type="predicted"/>
<dbReference type="EMBL" id="REGN01001502">
    <property type="protein sequence ID" value="RNA34285.1"/>
    <property type="molecule type" value="Genomic_DNA"/>
</dbReference>
<feature type="signal peptide" evidence="1">
    <location>
        <begin position="1"/>
        <end position="28"/>
    </location>
</feature>
<protein>
    <submittedName>
        <fullName evidence="2">Uncharacterized protein</fullName>
    </submittedName>
</protein>
<dbReference type="Proteomes" id="UP000276133">
    <property type="component" value="Unassembled WGS sequence"/>
</dbReference>
<name>A0A3M7SF39_BRAPC</name>
<dbReference type="AlphaFoldDB" id="A0A3M7SF39"/>
<comment type="caution">
    <text evidence="2">The sequence shown here is derived from an EMBL/GenBank/DDBJ whole genome shotgun (WGS) entry which is preliminary data.</text>
</comment>
<accession>A0A3M7SF39</accession>
<keyword evidence="3" id="KW-1185">Reference proteome</keyword>
<reference evidence="2 3" key="1">
    <citation type="journal article" date="2018" name="Sci. Rep.">
        <title>Genomic signatures of local adaptation to the degree of environmental predictability in rotifers.</title>
        <authorList>
            <person name="Franch-Gras L."/>
            <person name="Hahn C."/>
            <person name="Garcia-Roger E.M."/>
            <person name="Carmona M.J."/>
            <person name="Serra M."/>
            <person name="Gomez A."/>
        </authorList>
    </citation>
    <scope>NUCLEOTIDE SEQUENCE [LARGE SCALE GENOMIC DNA]</scope>
    <source>
        <strain evidence="2">HYR1</strain>
    </source>
</reference>
<keyword evidence="1" id="KW-0732">Signal</keyword>
<sequence>MINPIRLHFPFISSMLSFFLLLEKIVYEDLVTDTFIFHFTSHGLNITRQLEVHDHVQMIKICLIF</sequence>
<gene>
    <name evidence="2" type="ORF">BpHYR1_031927</name>
</gene>
<evidence type="ECO:0000313" key="3">
    <source>
        <dbReference type="Proteomes" id="UP000276133"/>
    </source>
</evidence>